<organism evidence="1 2">
    <name type="scientific">Oceanicella actignis</name>
    <dbReference type="NCBI Taxonomy" id="1189325"/>
    <lineage>
        <taxon>Bacteria</taxon>
        <taxon>Pseudomonadati</taxon>
        <taxon>Pseudomonadota</taxon>
        <taxon>Alphaproteobacteria</taxon>
        <taxon>Rhodobacterales</taxon>
        <taxon>Paracoccaceae</taxon>
        <taxon>Oceanicella</taxon>
    </lineage>
</organism>
<dbReference type="AlphaFoldDB" id="A0A1M7U3D4"/>
<dbReference type="EMBL" id="FRDL01000015">
    <property type="protein sequence ID" value="SHN77370.1"/>
    <property type="molecule type" value="Genomic_DNA"/>
</dbReference>
<sequence length="310" mass="35702">MEASALQRKTLFFLHIPKCAGMTLSSALLERLAFNEVYQSTSLIQNFREGRPEFPEINHPRRLKAVVGHWVHESMLPALQKPIWFATSLRDPVSRTRSQYRFDVGLRGGRWPKVDTHEFLERNSNVMSKFLCGAFPSIAADFDNQLSAAKAIISGFDCVFDISEADDSIFDLVKMATGISEPVKRVNDSSHVMAELEVDDKEIMKYQDLDIELYKWFKETVSAEATSKNRVHSREMRRKFAELAAKPFDSGSVIRFLAPKIAEEYFWASEDVEVRQRKLEEKIEFYHSVMADLRKLHKASAWVKGEEEEK</sequence>
<evidence type="ECO:0000313" key="2">
    <source>
        <dbReference type="Proteomes" id="UP000184066"/>
    </source>
</evidence>
<reference evidence="1 2" key="1">
    <citation type="submission" date="2016-12" db="EMBL/GenBank/DDBJ databases">
        <authorList>
            <person name="Song W.-J."/>
            <person name="Kurnit D.M."/>
        </authorList>
    </citation>
    <scope>NUCLEOTIDE SEQUENCE [LARGE SCALE GENOMIC DNA]</scope>
    <source>
        <strain evidence="1 2">CGMCC 1.10808</strain>
    </source>
</reference>
<protein>
    <recommendedName>
        <fullName evidence="3">Sulfotransferase family protein</fullName>
    </recommendedName>
</protein>
<proteinExistence type="predicted"/>
<dbReference type="STRING" id="1189325.SAMN04488119_1137"/>
<keyword evidence="2" id="KW-1185">Reference proteome</keyword>
<dbReference type="Proteomes" id="UP000184066">
    <property type="component" value="Unassembled WGS sequence"/>
</dbReference>
<evidence type="ECO:0008006" key="3">
    <source>
        <dbReference type="Google" id="ProtNLM"/>
    </source>
</evidence>
<dbReference type="Gene3D" id="3.40.50.300">
    <property type="entry name" value="P-loop containing nucleotide triphosphate hydrolases"/>
    <property type="match status" value="1"/>
</dbReference>
<name>A0A1M7U3D4_9RHOB</name>
<dbReference type="InterPro" id="IPR027417">
    <property type="entry name" value="P-loop_NTPase"/>
</dbReference>
<accession>A0A1M7U3D4</accession>
<evidence type="ECO:0000313" key="1">
    <source>
        <dbReference type="EMBL" id="SHN77370.1"/>
    </source>
</evidence>
<gene>
    <name evidence="1" type="ORF">SAMN05216200_11525</name>
</gene>